<keyword evidence="9 15" id="KW-0058">Aromatic hydrocarbons catabolism</keyword>
<evidence type="ECO:0000256" key="8">
    <source>
        <dbReference type="ARBA" id="ARBA00022737"/>
    </source>
</evidence>
<evidence type="ECO:0000256" key="15">
    <source>
        <dbReference type="RuleBase" id="RU000683"/>
    </source>
</evidence>
<dbReference type="SUPFAM" id="SSF54593">
    <property type="entry name" value="Glyoxalase/Bleomycin resistance protein/Dihydroxybiphenyl dioxygenase"/>
    <property type="match status" value="1"/>
</dbReference>
<comment type="cofactor">
    <cofactor evidence="2 15">
        <name>Fe(2+)</name>
        <dbReference type="ChEBI" id="CHEBI:29033"/>
    </cofactor>
</comment>
<dbReference type="PANTHER" id="PTHR36113:SF6">
    <property type="entry name" value="FOSFOMYCIN RESISTANCE PROTEIN FOSX"/>
    <property type="match status" value="1"/>
</dbReference>
<evidence type="ECO:0000313" key="18">
    <source>
        <dbReference type="Proteomes" id="UP000502196"/>
    </source>
</evidence>
<evidence type="ECO:0000256" key="5">
    <source>
        <dbReference type="ARBA" id="ARBA00013117"/>
    </source>
</evidence>
<keyword evidence="11 15" id="KW-0560">Oxidoreductase</keyword>
<evidence type="ECO:0000256" key="7">
    <source>
        <dbReference type="ARBA" id="ARBA00022723"/>
    </source>
</evidence>
<keyword evidence="7" id="KW-0479">Metal-binding</keyword>
<dbReference type="AlphaFoldDB" id="A0A6F9EC63"/>
<dbReference type="InterPro" id="IPR029068">
    <property type="entry name" value="Glyas_Bleomycin-R_OHBP_Dase"/>
</dbReference>
<reference evidence="17 18" key="1">
    <citation type="submission" date="2020-04" db="EMBL/GenBank/DDBJ databases">
        <authorList>
            <person name="Hogendoorn C."/>
        </authorList>
    </citation>
    <scope>NUCLEOTIDE SEQUENCE [LARGE SCALE GENOMIC DNA]</scope>
    <source>
        <strain evidence="17">COOX1</strain>
    </source>
</reference>
<gene>
    <name evidence="17" type="primary">xylE</name>
    <name evidence="17" type="ORF">COOX1_2267</name>
</gene>
<dbReference type="Gene3D" id="3.10.180.10">
    <property type="entry name" value="2,3-Dihydroxybiphenyl 1,2-Dioxygenase, domain 1"/>
    <property type="match status" value="2"/>
</dbReference>
<evidence type="ECO:0000256" key="4">
    <source>
        <dbReference type="ARBA" id="ARBA00011881"/>
    </source>
</evidence>
<protein>
    <recommendedName>
        <fullName evidence="6">Metapyrocatechase</fullName>
        <ecNumber evidence="5">1.13.11.2</ecNumber>
    </recommendedName>
    <alternativeName>
        <fullName evidence="14">CatO2ase</fullName>
    </alternativeName>
    <alternativeName>
        <fullName evidence="13">Catechol 2,3-dioxygenase</fullName>
    </alternativeName>
</protein>
<dbReference type="Pfam" id="PF22247">
    <property type="entry name" value="Diox-like_N"/>
    <property type="match status" value="1"/>
</dbReference>
<feature type="domain" description="VOC" evidence="16">
    <location>
        <begin position="147"/>
        <end position="265"/>
    </location>
</feature>
<evidence type="ECO:0000256" key="13">
    <source>
        <dbReference type="ARBA" id="ARBA00030369"/>
    </source>
</evidence>
<evidence type="ECO:0000256" key="3">
    <source>
        <dbReference type="ARBA" id="ARBA00008784"/>
    </source>
</evidence>
<evidence type="ECO:0000256" key="9">
    <source>
        <dbReference type="ARBA" id="ARBA00022797"/>
    </source>
</evidence>
<dbReference type="Proteomes" id="UP000502196">
    <property type="component" value="Chromosome"/>
</dbReference>
<keyword evidence="12 15" id="KW-0408">Iron</keyword>
<dbReference type="PROSITE" id="PS00082">
    <property type="entry name" value="EXTRADIOL_DIOXYGENAS"/>
    <property type="match status" value="1"/>
</dbReference>
<keyword evidence="10 15" id="KW-0223">Dioxygenase</keyword>
<keyword evidence="8" id="KW-0677">Repeat</keyword>
<comment type="similarity">
    <text evidence="3 15">Belongs to the extradiol ring-cleavage dioxygenase family.</text>
</comment>
<organism evidence="17 18">
    <name type="scientific">Kyrpidia spormannii</name>
    <dbReference type="NCBI Taxonomy" id="2055160"/>
    <lineage>
        <taxon>Bacteria</taxon>
        <taxon>Bacillati</taxon>
        <taxon>Bacillota</taxon>
        <taxon>Bacilli</taxon>
        <taxon>Bacillales</taxon>
        <taxon>Alicyclobacillaceae</taxon>
        <taxon>Kyrpidia</taxon>
    </lineage>
</organism>
<evidence type="ECO:0000256" key="14">
    <source>
        <dbReference type="ARBA" id="ARBA00031146"/>
    </source>
</evidence>
<dbReference type="EMBL" id="LR792683">
    <property type="protein sequence ID" value="CAB3394144.1"/>
    <property type="molecule type" value="Genomic_DNA"/>
</dbReference>
<comment type="subunit">
    <text evidence="4">Homotetramer.</text>
</comment>
<dbReference type="InterPro" id="IPR017624">
    <property type="entry name" value="Catechol_2-3_dOase"/>
</dbReference>
<evidence type="ECO:0000256" key="11">
    <source>
        <dbReference type="ARBA" id="ARBA00023002"/>
    </source>
</evidence>
<dbReference type="GO" id="GO:0008198">
    <property type="term" value="F:ferrous iron binding"/>
    <property type="evidence" value="ECO:0007669"/>
    <property type="project" value="InterPro"/>
</dbReference>
<evidence type="ECO:0000256" key="12">
    <source>
        <dbReference type="ARBA" id="ARBA00023004"/>
    </source>
</evidence>
<proteinExistence type="inferred from homology"/>
<name>A0A6F9EC63_9BACL</name>
<dbReference type="InterPro" id="IPR051332">
    <property type="entry name" value="Fosfomycin_Res_Enzymes"/>
</dbReference>
<evidence type="ECO:0000256" key="10">
    <source>
        <dbReference type="ARBA" id="ARBA00022964"/>
    </source>
</evidence>
<dbReference type="PANTHER" id="PTHR36113">
    <property type="entry name" value="LYASE, PUTATIVE-RELATED-RELATED"/>
    <property type="match status" value="1"/>
</dbReference>
<dbReference type="GO" id="GO:0018577">
    <property type="term" value="F:catechol 2,3-dioxygenase activity"/>
    <property type="evidence" value="ECO:0007669"/>
    <property type="project" value="UniProtKB-EC"/>
</dbReference>
<dbReference type="InterPro" id="IPR004360">
    <property type="entry name" value="Glyas_Fos-R_dOase_dom"/>
</dbReference>
<dbReference type="Pfam" id="PF00903">
    <property type="entry name" value="Glyoxalase"/>
    <property type="match status" value="1"/>
</dbReference>
<dbReference type="InterPro" id="IPR054560">
    <property type="entry name" value="XylE-like_N"/>
</dbReference>
<evidence type="ECO:0000256" key="6">
    <source>
        <dbReference type="ARBA" id="ARBA00022190"/>
    </source>
</evidence>
<dbReference type="InterPro" id="IPR000486">
    <property type="entry name" value="Xdiol_ring_cleave_dOase_1/2"/>
</dbReference>
<comment type="catalytic activity">
    <reaction evidence="1">
        <text>catechol + O2 = (2Z,4E)-2-hydroxy-6-oxohexa-2,4-dienoate + H(+)</text>
        <dbReference type="Rhea" id="RHEA:17337"/>
        <dbReference type="ChEBI" id="CHEBI:15378"/>
        <dbReference type="ChEBI" id="CHEBI:15379"/>
        <dbReference type="ChEBI" id="CHEBI:18135"/>
        <dbReference type="ChEBI" id="CHEBI:71198"/>
        <dbReference type="EC" id="1.13.11.2"/>
    </reaction>
</comment>
<evidence type="ECO:0000313" key="17">
    <source>
        <dbReference type="EMBL" id="CAB3394144.1"/>
    </source>
</evidence>
<dbReference type="PROSITE" id="PS51819">
    <property type="entry name" value="VOC"/>
    <property type="match status" value="2"/>
</dbReference>
<dbReference type="NCBIfam" id="TIGR03211">
    <property type="entry name" value="catechol_2_3"/>
    <property type="match status" value="1"/>
</dbReference>
<feature type="domain" description="VOC" evidence="16">
    <location>
        <begin position="7"/>
        <end position="121"/>
    </location>
</feature>
<dbReference type="InterPro" id="IPR037523">
    <property type="entry name" value="VOC_core"/>
</dbReference>
<accession>A0A6F9EC63</accession>
<evidence type="ECO:0000256" key="1">
    <source>
        <dbReference type="ARBA" id="ARBA00000163"/>
    </source>
</evidence>
<evidence type="ECO:0000256" key="2">
    <source>
        <dbReference type="ARBA" id="ARBA00001954"/>
    </source>
</evidence>
<dbReference type="EC" id="1.13.11.2" evidence="5"/>
<evidence type="ECO:0000259" key="16">
    <source>
        <dbReference type="PROSITE" id="PS51819"/>
    </source>
</evidence>
<sequence>MRMGVMRLGRVEARVLDLEKSIDYYSNVIGLQLVAREPGKAYFKAWDEEDHHSLIITEADYPGLEHMGFKVRYQEDLDTFEKAIEQYGIRVNRVSNRHRIGEGEAIRFTLPTGQVMELYHEIERIGNGLKLNPDPKPENLKGIAPPYLDHLLIAGEDVPATTDLLMKVMDFHMSERVILHGDELFAVWLFRTNTPHDIAIIKGPNGKLHHFAFGLSSWEDVLHAADCLAKNEVVLDEGPTRHGITRGLTIYFFDPSGNRNEVFSGGYIPGEDFTPVTWTEERLPRGIFYHKGEITERFTGVFT</sequence>